<dbReference type="InterPro" id="IPR050942">
    <property type="entry name" value="F-box_BR-signaling"/>
</dbReference>
<dbReference type="EMBL" id="JAWPEI010000011">
    <property type="protein sequence ID" value="KAK4710831.1"/>
    <property type="molecule type" value="Genomic_DNA"/>
</dbReference>
<feature type="domain" description="KIB1-4 beta-propeller" evidence="2">
    <location>
        <begin position="2"/>
        <end position="112"/>
    </location>
</feature>
<sequence>MVAAIYGTGDYNLAYCKIGDERWTCIAKGRMRYDDVIFRDQNLLYAATITSHVHVFDLSANSPKLVDTIQPPTPQPLPPPQQGEPKPERRSYLVKTSIGLLLVQRHWLWTGSQEERNYCQQTKIA</sequence>
<evidence type="ECO:0000256" key="1">
    <source>
        <dbReference type="SAM" id="MobiDB-lite"/>
    </source>
</evidence>
<name>A0AAV9KBS1_9SOLN</name>
<keyword evidence="4" id="KW-1185">Reference proteome</keyword>
<evidence type="ECO:0000259" key="2">
    <source>
        <dbReference type="Pfam" id="PF03478"/>
    </source>
</evidence>
<reference evidence="3 4" key="1">
    <citation type="submission" date="2023-10" db="EMBL/GenBank/DDBJ databases">
        <title>Genome-Wide Identification Analysis in wild type Solanum Pinnatisectum Reveals Some Genes Defensing Phytophthora Infestans.</title>
        <authorList>
            <person name="Sun C."/>
        </authorList>
    </citation>
    <scope>NUCLEOTIDE SEQUENCE [LARGE SCALE GENOMIC DNA]</scope>
    <source>
        <strain evidence="3">LQN</strain>
        <tissue evidence="3">Leaf</tissue>
    </source>
</reference>
<dbReference type="Proteomes" id="UP001311915">
    <property type="component" value="Unassembled WGS sequence"/>
</dbReference>
<feature type="region of interest" description="Disordered" evidence="1">
    <location>
        <begin position="67"/>
        <end position="89"/>
    </location>
</feature>
<accession>A0AAV9KBS1</accession>
<dbReference type="Pfam" id="PF03478">
    <property type="entry name" value="Beta-prop_KIB1-4"/>
    <property type="match status" value="1"/>
</dbReference>
<feature type="compositionally biased region" description="Pro residues" evidence="1">
    <location>
        <begin position="71"/>
        <end position="82"/>
    </location>
</feature>
<dbReference type="PANTHER" id="PTHR44259:SF95">
    <property type="entry name" value="F-BOX DOMAIN-CONTAINING PROTEIN"/>
    <property type="match status" value="1"/>
</dbReference>
<dbReference type="InterPro" id="IPR005174">
    <property type="entry name" value="KIB1-4_b-propeller"/>
</dbReference>
<proteinExistence type="predicted"/>
<dbReference type="PANTHER" id="PTHR44259">
    <property type="entry name" value="OS07G0183000 PROTEIN-RELATED"/>
    <property type="match status" value="1"/>
</dbReference>
<protein>
    <recommendedName>
        <fullName evidence="2">KIB1-4 beta-propeller domain-containing protein</fullName>
    </recommendedName>
</protein>
<evidence type="ECO:0000313" key="4">
    <source>
        <dbReference type="Proteomes" id="UP001311915"/>
    </source>
</evidence>
<dbReference type="AlphaFoldDB" id="A0AAV9KBS1"/>
<organism evidence="3 4">
    <name type="scientific">Solanum pinnatisectum</name>
    <name type="common">tansyleaf nightshade</name>
    <dbReference type="NCBI Taxonomy" id="50273"/>
    <lineage>
        <taxon>Eukaryota</taxon>
        <taxon>Viridiplantae</taxon>
        <taxon>Streptophyta</taxon>
        <taxon>Embryophyta</taxon>
        <taxon>Tracheophyta</taxon>
        <taxon>Spermatophyta</taxon>
        <taxon>Magnoliopsida</taxon>
        <taxon>eudicotyledons</taxon>
        <taxon>Gunneridae</taxon>
        <taxon>Pentapetalae</taxon>
        <taxon>asterids</taxon>
        <taxon>lamiids</taxon>
        <taxon>Solanales</taxon>
        <taxon>Solanaceae</taxon>
        <taxon>Solanoideae</taxon>
        <taxon>Solaneae</taxon>
        <taxon>Solanum</taxon>
    </lineage>
</organism>
<gene>
    <name evidence="3" type="ORF">R3W88_005344</name>
</gene>
<evidence type="ECO:0000313" key="3">
    <source>
        <dbReference type="EMBL" id="KAK4710831.1"/>
    </source>
</evidence>
<comment type="caution">
    <text evidence="3">The sequence shown here is derived from an EMBL/GenBank/DDBJ whole genome shotgun (WGS) entry which is preliminary data.</text>
</comment>